<dbReference type="Proteomes" id="UP001177670">
    <property type="component" value="Unassembled WGS sequence"/>
</dbReference>
<dbReference type="EMBL" id="JAHYIQ010000001">
    <property type="protein sequence ID" value="KAK1137991.1"/>
    <property type="molecule type" value="Genomic_DNA"/>
</dbReference>
<accession>A0AA40KYW4</accession>
<evidence type="ECO:0000313" key="3">
    <source>
        <dbReference type="Proteomes" id="UP001177670"/>
    </source>
</evidence>
<proteinExistence type="predicted"/>
<feature type="region of interest" description="Disordered" evidence="1">
    <location>
        <begin position="36"/>
        <end position="68"/>
    </location>
</feature>
<gene>
    <name evidence="2" type="ORF">K0M31_002482</name>
</gene>
<dbReference type="AlphaFoldDB" id="A0AA40KYW4"/>
<evidence type="ECO:0000313" key="2">
    <source>
        <dbReference type="EMBL" id="KAK1137991.1"/>
    </source>
</evidence>
<reference evidence="2" key="1">
    <citation type="submission" date="2021-10" db="EMBL/GenBank/DDBJ databases">
        <title>Melipona bicolor Genome sequencing and assembly.</title>
        <authorList>
            <person name="Araujo N.S."/>
            <person name="Arias M.C."/>
        </authorList>
    </citation>
    <scope>NUCLEOTIDE SEQUENCE</scope>
    <source>
        <strain evidence="2">USP_2M_L1-L4_2017</strain>
        <tissue evidence="2">Whole body</tissue>
    </source>
</reference>
<protein>
    <submittedName>
        <fullName evidence="2">Uncharacterized protein</fullName>
    </submittedName>
</protein>
<sequence length="108" mass="12557">MNLENFRELRIKPLREARLEDLKSRSNQGNILLEFENRRRREKGRRKRCGHRNNANAERSGGKQLLQNSFGRDIPIPVVARSELDPGQVVSAGKNLIRASQRNRRKTL</sequence>
<name>A0AA40KYW4_9HYME</name>
<keyword evidence="3" id="KW-1185">Reference proteome</keyword>
<organism evidence="2 3">
    <name type="scientific">Melipona bicolor</name>
    <dbReference type="NCBI Taxonomy" id="60889"/>
    <lineage>
        <taxon>Eukaryota</taxon>
        <taxon>Metazoa</taxon>
        <taxon>Ecdysozoa</taxon>
        <taxon>Arthropoda</taxon>
        <taxon>Hexapoda</taxon>
        <taxon>Insecta</taxon>
        <taxon>Pterygota</taxon>
        <taxon>Neoptera</taxon>
        <taxon>Endopterygota</taxon>
        <taxon>Hymenoptera</taxon>
        <taxon>Apocrita</taxon>
        <taxon>Aculeata</taxon>
        <taxon>Apoidea</taxon>
        <taxon>Anthophila</taxon>
        <taxon>Apidae</taxon>
        <taxon>Melipona</taxon>
    </lineage>
</organism>
<evidence type="ECO:0000256" key="1">
    <source>
        <dbReference type="SAM" id="MobiDB-lite"/>
    </source>
</evidence>
<feature type="compositionally biased region" description="Basic residues" evidence="1">
    <location>
        <begin position="38"/>
        <end position="51"/>
    </location>
</feature>
<comment type="caution">
    <text evidence="2">The sequence shown here is derived from an EMBL/GenBank/DDBJ whole genome shotgun (WGS) entry which is preliminary data.</text>
</comment>